<dbReference type="SUPFAM" id="SSF56655">
    <property type="entry name" value="Carbohydrate phosphatase"/>
    <property type="match status" value="1"/>
</dbReference>
<keyword evidence="3" id="KW-1185">Reference proteome</keyword>
<gene>
    <name evidence="2" type="ORF">LZ496_07270</name>
</gene>
<organism evidence="2 3">
    <name type="scientific">Sphingomonas caseinilyticus</name>
    <dbReference type="NCBI Taxonomy" id="2908205"/>
    <lineage>
        <taxon>Bacteria</taxon>
        <taxon>Pseudomonadati</taxon>
        <taxon>Pseudomonadota</taxon>
        <taxon>Alphaproteobacteria</taxon>
        <taxon>Sphingomonadales</taxon>
        <taxon>Sphingomonadaceae</taxon>
        <taxon>Sphingomonas</taxon>
    </lineage>
</organism>
<dbReference type="InterPro" id="IPR000760">
    <property type="entry name" value="Inositol_monophosphatase-like"/>
</dbReference>
<sequence length="251" mass="26915">MDRSFFAELSAVARAAVATELERGLVADNKSSAGFDPVTEADRAAERGLRALIEQHYPQHGIWGEEYGMSRPDAPIRWSLDPVDGTRALVCGLPSWAVLVGLLEDGHHIAGMIDLPALDECLVAVGGGTLRNGRTARSSGCDRLAEARLSTTDPNLFIGHEFEAFERVRTQCRLTRFGLDAMAYARIATGDLDLVVENGLKPHDYDALVAVVRGAGGHIGDWVGGDDFSGGRIVAAASRSLYDQAVEQLNA</sequence>
<reference evidence="2 3" key="1">
    <citation type="submission" date="2022-05" db="EMBL/GenBank/DDBJ databases">
        <authorList>
            <person name="Jo J.-H."/>
            <person name="Im W.-T."/>
        </authorList>
    </citation>
    <scope>NUCLEOTIDE SEQUENCE [LARGE SCALE GENOMIC DNA]</scope>
    <source>
        <strain evidence="2 3">NSE70-1</strain>
    </source>
</reference>
<comment type="similarity">
    <text evidence="1">Belongs to the inositol monophosphatase superfamily.</text>
</comment>
<dbReference type="PRINTS" id="PR00377">
    <property type="entry name" value="IMPHPHTASES"/>
</dbReference>
<accession>A0ABT0RU68</accession>
<dbReference type="Pfam" id="PF00459">
    <property type="entry name" value="Inositol_P"/>
    <property type="match status" value="1"/>
</dbReference>
<evidence type="ECO:0000313" key="3">
    <source>
        <dbReference type="Proteomes" id="UP001203410"/>
    </source>
</evidence>
<dbReference type="Proteomes" id="UP001203410">
    <property type="component" value="Unassembled WGS sequence"/>
</dbReference>
<proteinExistence type="inferred from homology"/>
<dbReference type="Gene3D" id="3.30.540.10">
    <property type="entry name" value="Fructose-1,6-Bisphosphatase, subunit A, domain 1"/>
    <property type="match status" value="1"/>
</dbReference>
<dbReference type="PANTHER" id="PTHR20854">
    <property type="entry name" value="INOSITOL MONOPHOSPHATASE"/>
    <property type="match status" value="1"/>
</dbReference>
<evidence type="ECO:0000256" key="1">
    <source>
        <dbReference type="ARBA" id="ARBA00009759"/>
    </source>
</evidence>
<dbReference type="Gene3D" id="3.40.190.80">
    <property type="match status" value="1"/>
</dbReference>
<comment type="caution">
    <text evidence="2">The sequence shown here is derived from an EMBL/GenBank/DDBJ whole genome shotgun (WGS) entry which is preliminary data.</text>
</comment>
<dbReference type="EMBL" id="JAMGBA010000002">
    <property type="protein sequence ID" value="MCL6698584.1"/>
    <property type="molecule type" value="Genomic_DNA"/>
</dbReference>
<dbReference type="RefSeq" id="WP_249903983.1">
    <property type="nucleotide sequence ID" value="NZ_JAMGBA010000002.1"/>
</dbReference>
<protein>
    <submittedName>
        <fullName evidence="2">Histidinol phosphate phosphatase</fullName>
    </submittedName>
</protein>
<evidence type="ECO:0000313" key="2">
    <source>
        <dbReference type="EMBL" id="MCL6698584.1"/>
    </source>
</evidence>
<dbReference type="PANTHER" id="PTHR20854:SF4">
    <property type="entry name" value="INOSITOL-1-MONOPHOSPHATASE-RELATED"/>
    <property type="match status" value="1"/>
</dbReference>
<name>A0ABT0RU68_9SPHN</name>